<accession>A0A066UGF1</accession>
<dbReference type="AlphaFoldDB" id="A0A066UGF1"/>
<keyword evidence="2" id="KW-1185">Reference proteome</keyword>
<dbReference type="eggNOG" id="ENOG502ZUYN">
    <property type="taxonomic scope" value="Bacteria"/>
</dbReference>
<organism evidence="1 2">
    <name type="scientific">Amycolatopsis rifamycinica</name>
    <dbReference type="NCBI Taxonomy" id="287986"/>
    <lineage>
        <taxon>Bacteria</taxon>
        <taxon>Bacillati</taxon>
        <taxon>Actinomycetota</taxon>
        <taxon>Actinomycetes</taxon>
        <taxon>Pseudonocardiales</taxon>
        <taxon>Pseudonocardiaceae</taxon>
        <taxon>Amycolatopsis</taxon>
    </lineage>
</organism>
<evidence type="ECO:0000313" key="2">
    <source>
        <dbReference type="Proteomes" id="UP000027345"/>
    </source>
</evidence>
<proteinExistence type="predicted"/>
<evidence type="ECO:0000313" key="1">
    <source>
        <dbReference type="EMBL" id="KDN23209.1"/>
    </source>
</evidence>
<reference evidence="1 2" key="1">
    <citation type="submission" date="2014-05" db="EMBL/GenBank/DDBJ databases">
        <title>Draft genome sequence of Amycolatopsis rifamycinica DSM 46095.</title>
        <authorList>
            <person name="Lal R."/>
            <person name="Saxena A."/>
            <person name="Kumari R."/>
            <person name="Mukherjee U."/>
            <person name="Singh P."/>
            <person name="Sangwan N."/>
            <person name="Mahato N.K."/>
        </authorList>
    </citation>
    <scope>NUCLEOTIDE SEQUENCE [LARGE SCALE GENOMIC DNA]</scope>
    <source>
        <strain evidence="1 2">DSM 46095</strain>
    </source>
</reference>
<dbReference type="Proteomes" id="UP000027345">
    <property type="component" value="Unassembled WGS sequence"/>
</dbReference>
<dbReference type="STRING" id="287986.DV20_05690"/>
<name>A0A066UGF1_9PSEU</name>
<sequence length="213" mass="23092">MYTEVASAPGVWFAALRPRFGTSQESVVSALADACTDQVPVSALVADDRDGVNEVILARDPSITHGTPTTADCVAFARELADTHGWTYGMGFGPATGPSAGRDLAAAGVIVLMGLREGYFRDATEYSVRDVHERLALHHVTTYQLHTGWLFSARRLAGSVRTHDEPAALIRVPTTDLEALAGVAFSFGQMRLIVADLDNNRTYVLRQPLEYTR</sequence>
<comment type="caution">
    <text evidence="1">The sequence shown here is derived from an EMBL/GenBank/DDBJ whole genome shotgun (WGS) entry which is preliminary data.</text>
</comment>
<dbReference type="EMBL" id="JMQI01000011">
    <property type="protein sequence ID" value="KDN23209.1"/>
    <property type="molecule type" value="Genomic_DNA"/>
</dbReference>
<gene>
    <name evidence="1" type="ORF">DV20_05690</name>
</gene>
<protein>
    <submittedName>
        <fullName evidence="1">Uncharacterized protein</fullName>
    </submittedName>
</protein>